<dbReference type="InterPro" id="IPR003593">
    <property type="entry name" value="AAA+_ATPase"/>
</dbReference>
<evidence type="ECO:0000256" key="5">
    <source>
        <dbReference type="SAM" id="MobiDB-lite"/>
    </source>
</evidence>
<evidence type="ECO:0000256" key="3">
    <source>
        <dbReference type="ARBA" id="ARBA00022840"/>
    </source>
</evidence>
<keyword evidence="4" id="KW-1278">Translocase</keyword>
<dbReference type="CDD" id="cd03214">
    <property type="entry name" value="ABC_Iron-Siderophores_B12_Hemin"/>
    <property type="match status" value="1"/>
</dbReference>
<dbReference type="PANTHER" id="PTHR42794">
    <property type="entry name" value="HEMIN IMPORT ATP-BINDING PROTEIN HMUV"/>
    <property type="match status" value="1"/>
</dbReference>
<organism evidence="7">
    <name type="scientific">Paenibacillus sp. AN1007</name>
    <dbReference type="NCBI Taxonomy" id="3151385"/>
    <lineage>
        <taxon>Bacteria</taxon>
        <taxon>Bacillati</taxon>
        <taxon>Bacillota</taxon>
        <taxon>Bacilli</taxon>
        <taxon>Bacillales</taxon>
        <taxon>Paenibacillaceae</taxon>
        <taxon>Paenibacillus</taxon>
    </lineage>
</organism>
<keyword evidence="1" id="KW-0813">Transport</keyword>
<evidence type="ECO:0000256" key="1">
    <source>
        <dbReference type="ARBA" id="ARBA00022448"/>
    </source>
</evidence>
<dbReference type="AlphaFoldDB" id="A0AAU8N9Z4"/>
<dbReference type="PROSITE" id="PS00211">
    <property type="entry name" value="ABC_TRANSPORTER_1"/>
    <property type="match status" value="1"/>
</dbReference>
<protein>
    <submittedName>
        <fullName evidence="7">ABC transporter ATP-binding protein</fullName>
    </submittedName>
</protein>
<feature type="compositionally biased region" description="Polar residues" evidence="5">
    <location>
        <begin position="7"/>
        <end position="30"/>
    </location>
</feature>
<keyword evidence="3 7" id="KW-0067">ATP-binding</keyword>
<evidence type="ECO:0000256" key="2">
    <source>
        <dbReference type="ARBA" id="ARBA00022741"/>
    </source>
</evidence>
<proteinExistence type="predicted"/>
<evidence type="ECO:0000313" key="7">
    <source>
        <dbReference type="EMBL" id="XCP93307.1"/>
    </source>
</evidence>
<evidence type="ECO:0000256" key="4">
    <source>
        <dbReference type="ARBA" id="ARBA00022967"/>
    </source>
</evidence>
<dbReference type="RefSeq" id="WP_342554765.1">
    <property type="nucleotide sequence ID" value="NZ_CP159992.1"/>
</dbReference>
<reference evidence="7" key="1">
    <citation type="submission" date="2024-05" db="EMBL/GenBank/DDBJ databases">
        <title>Draft genome assemblies of 36 bacteria isolated from hibernating arctic ground squirrels.</title>
        <authorList>
            <person name="McKee H."/>
            <person name="Mullen L."/>
            <person name="Drown D.M."/>
            <person name="Duddleston K.N."/>
        </authorList>
    </citation>
    <scope>NUCLEOTIDE SEQUENCE</scope>
    <source>
        <strain evidence="7">AN1007</strain>
    </source>
</reference>
<feature type="region of interest" description="Disordered" evidence="5">
    <location>
        <begin position="1"/>
        <end position="39"/>
    </location>
</feature>
<dbReference type="Pfam" id="PF00005">
    <property type="entry name" value="ABC_tran"/>
    <property type="match status" value="1"/>
</dbReference>
<dbReference type="Gene3D" id="3.40.50.300">
    <property type="entry name" value="P-loop containing nucleotide triphosphate hydrolases"/>
    <property type="match status" value="1"/>
</dbReference>
<gene>
    <name evidence="7" type="ORF">ABXS70_18985</name>
</gene>
<accession>A0AAU8N9Z4</accession>
<dbReference type="FunFam" id="3.40.50.300:FF:000134">
    <property type="entry name" value="Iron-enterobactin ABC transporter ATP-binding protein"/>
    <property type="match status" value="1"/>
</dbReference>
<name>A0AAU8N9Z4_9BACL</name>
<keyword evidence="2" id="KW-0547">Nucleotide-binding</keyword>
<dbReference type="SUPFAM" id="SSF52540">
    <property type="entry name" value="P-loop containing nucleoside triphosphate hydrolases"/>
    <property type="match status" value="1"/>
</dbReference>
<dbReference type="PANTHER" id="PTHR42794:SF1">
    <property type="entry name" value="HEMIN IMPORT ATP-BINDING PROTEIN HMUV"/>
    <property type="match status" value="1"/>
</dbReference>
<dbReference type="GO" id="GO:0005524">
    <property type="term" value="F:ATP binding"/>
    <property type="evidence" value="ECO:0007669"/>
    <property type="project" value="UniProtKB-KW"/>
</dbReference>
<sequence length="304" mass="33611">MSKGWKHNQQGQQPSPGLLSQSDLSSNAQRALTGDNGKTVGKTKTWVSVTGAGKKYGDHRALHDVDWQIKEGEWWGVVGPNGSGKSTLLQLIAGTESLSEGQIRIDGQDITSYSRKDLSRMIAVLQQDGLPAISYSVRDVVEMGRYPYQNWLGRESADGARVVDRVLEELGLMELAERPLDSLSGGQRQRVALAKVMAQEPRLLLLDEPTTFLDIKYQLQFMELLAAWRQKSCITIAAVLHDLNLAALFCDQILALREGEIAGMGAPRSLMTGEQIEEIFRVKPAMVSHPDHAVPQLLLRRDTL</sequence>
<feature type="domain" description="ABC transporter" evidence="6">
    <location>
        <begin position="47"/>
        <end position="283"/>
    </location>
</feature>
<evidence type="ECO:0000259" key="6">
    <source>
        <dbReference type="PROSITE" id="PS50893"/>
    </source>
</evidence>
<dbReference type="PROSITE" id="PS50893">
    <property type="entry name" value="ABC_TRANSPORTER_2"/>
    <property type="match status" value="1"/>
</dbReference>
<dbReference type="SMART" id="SM00382">
    <property type="entry name" value="AAA"/>
    <property type="match status" value="1"/>
</dbReference>
<dbReference type="GO" id="GO:0016887">
    <property type="term" value="F:ATP hydrolysis activity"/>
    <property type="evidence" value="ECO:0007669"/>
    <property type="project" value="InterPro"/>
</dbReference>
<dbReference type="InterPro" id="IPR017871">
    <property type="entry name" value="ABC_transporter-like_CS"/>
</dbReference>
<dbReference type="InterPro" id="IPR003439">
    <property type="entry name" value="ABC_transporter-like_ATP-bd"/>
</dbReference>
<dbReference type="EMBL" id="CP159992">
    <property type="protein sequence ID" value="XCP93307.1"/>
    <property type="molecule type" value="Genomic_DNA"/>
</dbReference>
<dbReference type="InterPro" id="IPR027417">
    <property type="entry name" value="P-loop_NTPase"/>
</dbReference>